<name>F0IS41_STRSA</name>
<dbReference type="EMBL" id="AEXZ01000006">
    <property type="protein sequence ID" value="EGD39168.1"/>
    <property type="molecule type" value="Genomic_DNA"/>
</dbReference>
<evidence type="ECO:0000313" key="2">
    <source>
        <dbReference type="EMBL" id="EGD39168.1"/>
    </source>
</evidence>
<accession>F0IS41</accession>
<organism evidence="2 3">
    <name type="scientific">Streptococcus sanguinis SK160</name>
    <dbReference type="NCBI Taxonomy" id="888812"/>
    <lineage>
        <taxon>Bacteria</taxon>
        <taxon>Bacillati</taxon>
        <taxon>Bacillota</taxon>
        <taxon>Bacilli</taxon>
        <taxon>Lactobacillales</taxon>
        <taxon>Streptococcaceae</taxon>
        <taxon>Streptococcus</taxon>
    </lineage>
</organism>
<proteinExistence type="predicted"/>
<keyword evidence="1" id="KW-0472">Membrane</keyword>
<keyword evidence="1" id="KW-1133">Transmembrane helix</keyword>
<evidence type="ECO:0000313" key="3">
    <source>
        <dbReference type="Proteomes" id="UP000004562"/>
    </source>
</evidence>
<dbReference type="Proteomes" id="UP000004562">
    <property type="component" value="Unassembled WGS sequence"/>
</dbReference>
<feature type="transmembrane region" description="Helical" evidence="1">
    <location>
        <begin position="21"/>
        <end position="50"/>
    </location>
</feature>
<dbReference type="AlphaFoldDB" id="F0IS41"/>
<dbReference type="EC" id="4.1.1.3" evidence="2"/>
<evidence type="ECO:0000256" key="1">
    <source>
        <dbReference type="SAM" id="Phobius"/>
    </source>
</evidence>
<keyword evidence="1" id="KW-0812">Transmembrane</keyword>
<keyword evidence="2" id="KW-0456">Lyase</keyword>
<reference evidence="2 3" key="1">
    <citation type="submission" date="2011-02" db="EMBL/GenBank/DDBJ databases">
        <authorList>
            <person name="Muzny D."/>
            <person name="Qin X."/>
            <person name="Deng J."/>
            <person name="Jiang H."/>
            <person name="Liu Y."/>
            <person name="Qu J."/>
            <person name="Song X.-Z."/>
            <person name="Zhang L."/>
            <person name="Thornton R."/>
            <person name="Coyle M."/>
            <person name="Francisco L."/>
            <person name="Jackson L."/>
            <person name="Javaid M."/>
            <person name="Korchina V."/>
            <person name="Kovar C."/>
            <person name="Mata R."/>
            <person name="Mathew T."/>
            <person name="Ngo R."/>
            <person name="Nguyen L."/>
            <person name="Nguyen N."/>
            <person name="Okwuonu G."/>
            <person name="Ongeri F."/>
            <person name="Pham C."/>
            <person name="Simmons D."/>
            <person name="Wilczek-Boney K."/>
            <person name="Hale W."/>
            <person name="Jakkamsetti A."/>
            <person name="Pham P."/>
            <person name="Ruth R."/>
            <person name="San Lucas F."/>
            <person name="Warren J."/>
            <person name="Zhang J."/>
            <person name="Zhao Z."/>
            <person name="Zhou C."/>
            <person name="Zhu D."/>
            <person name="Lee S."/>
            <person name="Bess C."/>
            <person name="Blankenburg K."/>
            <person name="Forbes L."/>
            <person name="Fu Q."/>
            <person name="Gubbala S."/>
            <person name="Hirani K."/>
            <person name="Jayaseelan J.C."/>
            <person name="Lara F."/>
            <person name="Munidasa M."/>
            <person name="Palculict T."/>
            <person name="Patil S."/>
            <person name="Pu L.-L."/>
            <person name="Saada N."/>
            <person name="Tang L."/>
            <person name="Weissenberger G."/>
            <person name="Zhu Y."/>
            <person name="Hemphill L."/>
            <person name="Shang Y."/>
            <person name="Youmans B."/>
            <person name="Ayvaz T."/>
            <person name="Ross M."/>
            <person name="Santibanez J."/>
            <person name="Aqrawi P."/>
            <person name="Gross S."/>
            <person name="Joshi V."/>
            <person name="Fowler G."/>
            <person name="Nazareth L."/>
            <person name="Reid J."/>
            <person name="Worley K."/>
            <person name="Petrosino J."/>
            <person name="Highlander S."/>
            <person name="Gibbs R."/>
        </authorList>
    </citation>
    <scope>NUCLEOTIDE SEQUENCE [LARGE SCALE GENOMIC DNA]</scope>
    <source>
        <strain evidence="2 3">SK160</strain>
    </source>
</reference>
<sequence length="52" mass="6197">MPEVGKFCSKYTESLRRKSQTFLHVLLLIVLRDFLVIFDFIGGWIFALFLRM</sequence>
<dbReference type="HOGENOM" id="CLU_3085381_0_0_9"/>
<dbReference type="GO" id="GO:0016829">
    <property type="term" value="F:lyase activity"/>
    <property type="evidence" value="ECO:0007669"/>
    <property type="project" value="UniProtKB-KW"/>
</dbReference>
<gene>
    <name evidence="2" type="ORF">HMPREF9384_0653</name>
</gene>
<protein>
    <submittedName>
        <fullName evidence="2">Na+ transporting oxaloacetate decarboxylase subunit beta</fullName>
        <ecNumber evidence="2">4.1.1.3</ecNumber>
    </submittedName>
</protein>
<comment type="caution">
    <text evidence="2">The sequence shown here is derived from an EMBL/GenBank/DDBJ whole genome shotgun (WGS) entry which is preliminary data.</text>
</comment>